<evidence type="ECO:0000256" key="7">
    <source>
        <dbReference type="ARBA" id="ARBA00022614"/>
    </source>
</evidence>
<evidence type="ECO:0000256" key="4">
    <source>
        <dbReference type="ARBA" id="ARBA00022475"/>
    </source>
</evidence>
<comment type="similarity">
    <text evidence="2">Belongs to the peptidase C48 family.</text>
</comment>
<evidence type="ECO:0000256" key="17">
    <source>
        <dbReference type="ARBA" id="ARBA00022989"/>
    </source>
</evidence>
<dbReference type="InterPro" id="IPR003653">
    <property type="entry name" value="Peptidase_C48_C"/>
</dbReference>
<dbReference type="PROSITE" id="PS51450">
    <property type="entry name" value="LRR"/>
    <property type="match status" value="2"/>
</dbReference>
<keyword evidence="4" id="KW-1003">Cell membrane</keyword>
<accession>A0AAD4J297</accession>
<dbReference type="PROSITE" id="PS50600">
    <property type="entry name" value="ULP_PROTEASE"/>
    <property type="match status" value="1"/>
</dbReference>
<name>A0AAD4J297_PERFH</name>
<evidence type="ECO:0000256" key="22">
    <source>
        <dbReference type="ARBA" id="ARBA00048679"/>
    </source>
</evidence>
<keyword evidence="12" id="KW-0677">Repeat</keyword>
<dbReference type="GO" id="GO:0004674">
    <property type="term" value="F:protein serine/threonine kinase activity"/>
    <property type="evidence" value="ECO:0007669"/>
    <property type="project" value="UniProtKB-KW"/>
</dbReference>
<dbReference type="GO" id="GO:0006952">
    <property type="term" value="P:defense response"/>
    <property type="evidence" value="ECO:0007669"/>
    <property type="project" value="UniProtKB-ARBA"/>
</dbReference>
<evidence type="ECO:0000256" key="5">
    <source>
        <dbReference type="ARBA" id="ARBA00022527"/>
    </source>
</evidence>
<dbReference type="PROSITE" id="PS50011">
    <property type="entry name" value="PROTEIN_KINASE_DOM"/>
    <property type="match status" value="1"/>
</dbReference>
<evidence type="ECO:0000256" key="9">
    <source>
        <dbReference type="ARBA" id="ARBA00022679"/>
    </source>
</evidence>
<dbReference type="GO" id="GO:0006508">
    <property type="term" value="P:proteolysis"/>
    <property type="evidence" value="ECO:0007669"/>
    <property type="project" value="UniProtKB-KW"/>
</dbReference>
<dbReference type="SUPFAM" id="SSF54001">
    <property type="entry name" value="Cysteine proteinases"/>
    <property type="match status" value="1"/>
</dbReference>
<keyword evidence="19" id="KW-0675">Receptor</keyword>
<dbReference type="InterPro" id="IPR013210">
    <property type="entry name" value="LRR_N_plant-typ"/>
</dbReference>
<dbReference type="SUPFAM" id="SSF56112">
    <property type="entry name" value="Protein kinase-like (PK-like)"/>
    <property type="match status" value="1"/>
</dbReference>
<dbReference type="PANTHER" id="PTHR27008">
    <property type="entry name" value="OS04G0122200 PROTEIN"/>
    <property type="match status" value="1"/>
</dbReference>
<dbReference type="SUPFAM" id="SSF52047">
    <property type="entry name" value="RNI-like"/>
    <property type="match status" value="2"/>
</dbReference>
<dbReference type="Pfam" id="PF00560">
    <property type="entry name" value="LRR_1"/>
    <property type="match status" value="3"/>
</dbReference>
<keyword evidence="8" id="KW-0645">Protease</keyword>
<keyword evidence="14" id="KW-0418">Kinase</keyword>
<evidence type="ECO:0000256" key="3">
    <source>
        <dbReference type="ARBA" id="ARBA00012513"/>
    </source>
</evidence>
<keyword evidence="20" id="KW-0325">Glycoprotein</keyword>
<dbReference type="FunFam" id="3.80.10.10:FF:000095">
    <property type="entry name" value="LRR receptor-like serine/threonine-protein kinase GSO1"/>
    <property type="match status" value="2"/>
</dbReference>
<evidence type="ECO:0000256" key="12">
    <source>
        <dbReference type="ARBA" id="ARBA00022737"/>
    </source>
</evidence>
<dbReference type="SMART" id="SM00365">
    <property type="entry name" value="LRR_SD22"/>
    <property type="match status" value="6"/>
</dbReference>
<keyword evidence="9" id="KW-0808">Transferase</keyword>
<evidence type="ECO:0000256" key="8">
    <source>
        <dbReference type="ARBA" id="ARBA00022670"/>
    </source>
</evidence>
<dbReference type="InterPro" id="IPR055414">
    <property type="entry name" value="LRR_R13L4/SHOC2-like"/>
</dbReference>
<keyword evidence="15" id="KW-0378">Hydrolase</keyword>
<comment type="subcellular location">
    <subcellularLocation>
        <location evidence="1">Cell membrane</location>
        <topology evidence="1">Single-pass membrane protein</topology>
    </subcellularLocation>
</comment>
<dbReference type="PRINTS" id="PR00019">
    <property type="entry name" value="LEURICHRPT"/>
</dbReference>
<gene>
    <name evidence="25" type="ORF">C2S53_006003</name>
</gene>
<dbReference type="InterPro" id="IPR038765">
    <property type="entry name" value="Papain-like_cys_pep_sf"/>
</dbReference>
<keyword evidence="7" id="KW-0433">Leucine-rich repeat</keyword>
<comment type="catalytic activity">
    <reaction evidence="22">
        <text>L-seryl-[protein] + ATP = O-phospho-L-seryl-[protein] + ADP + H(+)</text>
        <dbReference type="Rhea" id="RHEA:17989"/>
        <dbReference type="Rhea" id="RHEA-COMP:9863"/>
        <dbReference type="Rhea" id="RHEA-COMP:11604"/>
        <dbReference type="ChEBI" id="CHEBI:15378"/>
        <dbReference type="ChEBI" id="CHEBI:29999"/>
        <dbReference type="ChEBI" id="CHEBI:30616"/>
        <dbReference type="ChEBI" id="CHEBI:83421"/>
        <dbReference type="ChEBI" id="CHEBI:456216"/>
        <dbReference type="EC" id="2.7.11.1"/>
    </reaction>
</comment>
<evidence type="ECO:0000256" key="13">
    <source>
        <dbReference type="ARBA" id="ARBA00022741"/>
    </source>
</evidence>
<keyword evidence="26" id="KW-1185">Reference proteome</keyword>
<dbReference type="GO" id="GO:0005886">
    <property type="term" value="C:plasma membrane"/>
    <property type="evidence" value="ECO:0007669"/>
    <property type="project" value="UniProtKB-SubCell"/>
</dbReference>
<dbReference type="FunFam" id="1.10.510.10:FF:000358">
    <property type="entry name" value="Putative leucine-rich repeat receptor-like serine/threonine-protein kinase"/>
    <property type="match status" value="1"/>
</dbReference>
<dbReference type="Pfam" id="PF00069">
    <property type="entry name" value="Pkinase"/>
    <property type="match status" value="1"/>
</dbReference>
<keyword evidence="11" id="KW-0732">Signal</keyword>
<dbReference type="EMBL" id="SDAM02000175">
    <property type="protein sequence ID" value="KAH6825516.1"/>
    <property type="molecule type" value="Genomic_DNA"/>
</dbReference>
<dbReference type="EC" id="2.7.11.1" evidence="3"/>
<evidence type="ECO:0000256" key="18">
    <source>
        <dbReference type="ARBA" id="ARBA00023136"/>
    </source>
</evidence>
<evidence type="ECO:0000256" key="16">
    <source>
        <dbReference type="ARBA" id="ARBA00022840"/>
    </source>
</evidence>
<evidence type="ECO:0000256" key="15">
    <source>
        <dbReference type="ARBA" id="ARBA00022801"/>
    </source>
</evidence>
<dbReference type="InterPro" id="IPR001611">
    <property type="entry name" value="Leu-rich_rpt"/>
</dbReference>
<evidence type="ECO:0000256" key="10">
    <source>
        <dbReference type="ARBA" id="ARBA00022692"/>
    </source>
</evidence>
<dbReference type="Pfam" id="PF23598">
    <property type="entry name" value="LRR_14"/>
    <property type="match status" value="2"/>
</dbReference>
<dbReference type="Proteomes" id="UP001190926">
    <property type="component" value="Unassembled WGS sequence"/>
</dbReference>
<evidence type="ECO:0000256" key="11">
    <source>
        <dbReference type="ARBA" id="ARBA00022729"/>
    </source>
</evidence>
<dbReference type="GO" id="GO:0051707">
    <property type="term" value="P:response to other organism"/>
    <property type="evidence" value="ECO:0007669"/>
    <property type="project" value="UniProtKB-ARBA"/>
</dbReference>
<dbReference type="InterPro" id="IPR011009">
    <property type="entry name" value="Kinase-like_dom_sf"/>
</dbReference>
<comment type="caution">
    <text evidence="25">The sequence shown here is derived from an EMBL/GenBank/DDBJ whole genome shotgun (WGS) entry which is preliminary data.</text>
</comment>
<evidence type="ECO:0000256" key="19">
    <source>
        <dbReference type="ARBA" id="ARBA00023170"/>
    </source>
</evidence>
<evidence type="ECO:0000256" key="20">
    <source>
        <dbReference type="ARBA" id="ARBA00023180"/>
    </source>
</evidence>
<dbReference type="Pfam" id="PF02902">
    <property type="entry name" value="Peptidase_C48"/>
    <property type="match status" value="1"/>
</dbReference>
<keyword evidence="16" id="KW-0067">ATP-binding</keyword>
<reference evidence="25 26" key="1">
    <citation type="journal article" date="2021" name="Nat. Commun.">
        <title>Incipient diploidization of the medicinal plant Perilla within 10,000 years.</title>
        <authorList>
            <person name="Zhang Y."/>
            <person name="Shen Q."/>
            <person name="Leng L."/>
            <person name="Zhang D."/>
            <person name="Chen S."/>
            <person name="Shi Y."/>
            <person name="Ning Z."/>
            <person name="Chen S."/>
        </authorList>
    </citation>
    <scope>NUCLEOTIDE SEQUENCE [LARGE SCALE GENOMIC DNA]</scope>
    <source>
        <strain evidence="26">cv. PC099</strain>
    </source>
</reference>
<dbReference type="Gene3D" id="3.40.395.10">
    <property type="entry name" value="Adenoviral Proteinase, Chain A"/>
    <property type="match status" value="1"/>
</dbReference>
<evidence type="ECO:0000313" key="25">
    <source>
        <dbReference type="EMBL" id="KAH6825516.1"/>
    </source>
</evidence>
<dbReference type="InterPro" id="IPR032675">
    <property type="entry name" value="LRR_dom_sf"/>
</dbReference>
<dbReference type="Pfam" id="PF08263">
    <property type="entry name" value="LRRNT_2"/>
    <property type="match status" value="1"/>
</dbReference>
<feature type="domain" description="Protein kinase" evidence="23">
    <location>
        <begin position="662"/>
        <end position="943"/>
    </location>
</feature>
<evidence type="ECO:0000256" key="6">
    <source>
        <dbReference type="ARBA" id="ARBA00022553"/>
    </source>
</evidence>
<feature type="domain" description="Ubiquitin-like protease family profile" evidence="24">
    <location>
        <begin position="1052"/>
        <end position="1264"/>
    </location>
</feature>
<organism evidence="25 26">
    <name type="scientific">Perilla frutescens var. hirtella</name>
    <name type="common">Perilla citriodora</name>
    <name type="synonym">Perilla setoyensis</name>
    <dbReference type="NCBI Taxonomy" id="608512"/>
    <lineage>
        <taxon>Eukaryota</taxon>
        <taxon>Viridiplantae</taxon>
        <taxon>Streptophyta</taxon>
        <taxon>Embryophyta</taxon>
        <taxon>Tracheophyta</taxon>
        <taxon>Spermatophyta</taxon>
        <taxon>Magnoliopsida</taxon>
        <taxon>eudicotyledons</taxon>
        <taxon>Gunneridae</taxon>
        <taxon>Pentapetalae</taxon>
        <taxon>asterids</taxon>
        <taxon>lamiids</taxon>
        <taxon>Lamiales</taxon>
        <taxon>Lamiaceae</taxon>
        <taxon>Nepetoideae</taxon>
        <taxon>Elsholtzieae</taxon>
        <taxon>Perilla</taxon>
    </lineage>
</organism>
<sequence>MGKFEDTILFFLGAVSAAIWFGASASLNISSVDESSLLSIKAYINSDILASNWSKEASFCTWTGIICGKKHPERVTSLNLSNMGLRGTIAKEIGNLSFLRFVDISNNSISGLIPSEIGQLRRLRVLKMAFNQLSDGIPQSIGLLRKLQEFNLSYNYLSGNFPAGFGNCSKLQKLSLTSNYFTGKIPLSFGNSSNLEVFDISVNSFSGKIVLEMGKFSSLRRLNLQANNLSGEVPQSIFNLSMLEFLSLRENNISGTLPSSIDKGLPNIQQIFLGNIARRFILPANQFYGKIPNSISNLSKLVTLDLSDNSFTHVPMNLGNLHQLEMLNLEANQLTNNLSDSQQDFLSSLAACKNLKSVQISFNPVTGVLPKSLGSSNLSASLETLKAFSCRILDPIPNEIGNLSNLLWLSLGYNHFTGAIPTTLGRLRSLKNLEIHGNRFQGSISPVLCNLNHLYSLNLAINNLSGQLPSCLGNLSSLREIYMSRNEFNSNIASVSWFHKDASNVKNLVALDLSRNQLSGEIPSTISQLQNLVRLSLSRNKLTGSVVEFLTDLKDLQHLDLSHNNLSGRIPKSLEALSHLNYFDVSYNELSGEIPDRGCFVNFTADFFIGNKVLAIPFIGLIFFLVRKICARKPPLSEDLPYGFHFHRRISYQEILRATGNFDQENVIGRGGIGSIYKGIFSDGKVYAVKVFDLDAEDALKSFHTESEILSSVRHRNIVKIITCCSQIDFKALVMAYMPNGDLEKWLHSASCSLGLWRRLTIMTEVACAIEYLHGHCTSSILHCDLNPKNILLDEDMVSHVGDFSIAKLLKQEERILQSATLGTVGYIAPEYGSQGLISTKVDVYSYGVLLMEMLLRRKPTDEMFLGELTMRRWVSQSFPDSVLQIVDSKLLSREDGEGRAAYERCLTSVIWLALQCTEYLPEERPDMRDVLTMIREIRLKYLGNSLSITDRTEMQEIRQELGNDALHIHQKCILYYGLIVMTDEMMHDICDARTSPVTNNGQSQLRSCVTRSAPCDATTPNDHTPGQSEPCIDAYKRFLRSTRERDVGIGYGVTAQYFSDIENMNVDFEEHHINAYLAILRSNPQLAGVQKPRGRVAIVDTTFSANVQAIWMARHKNDVPGTICDTNTMEDLSSDELQILLQYVRGEQHSMDWFDCDEVIVVYNVTEHWVVCKLNLISSTVFMFDSIQHTFTNKGKEQRVVDTQPLACIVPILLKHARFWAHRRELQPRLTPWPVKIPMSLITFVQRDSHSCGPFALMYVEAILTGKIAPHGAQERISAYRRHIAHTIFRCSTTINHGSCKF</sequence>
<evidence type="ECO:0000313" key="26">
    <source>
        <dbReference type="Proteomes" id="UP001190926"/>
    </source>
</evidence>
<evidence type="ECO:0000259" key="24">
    <source>
        <dbReference type="PROSITE" id="PS50600"/>
    </source>
</evidence>
<keyword evidence="18" id="KW-0472">Membrane</keyword>
<evidence type="ECO:0000256" key="14">
    <source>
        <dbReference type="ARBA" id="ARBA00022777"/>
    </source>
</evidence>
<keyword evidence="5" id="KW-0723">Serine/threonine-protein kinase</keyword>
<dbReference type="Gene3D" id="3.30.200.20">
    <property type="entry name" value="Phosphorylase Kinase, domain 1"/>
    <property type="match status" value="1"/>
</dbReference>
<dbReference type="GO" id="GO:0005524">
    <property type="term" value="F:ATP binding"/>
    <property type="evidence" value="ECO:0007669"/>
    <property type="project" value="UniProtKB-KW"/>
</dbReference>
<keyword evidence="17" id="KW-1133">Transmembrane helix</keyword>
<dbReference type="Gene3D" id="1.10.510.10">
    <property type="entry name" value="Transferase(Phosphotransferase) domain 1"/>
    <property type="match status" value="1"/>
</dbReference>
<dbReference type="InterPro" id="IPR003591">
    <property type="entry name" value="Leu-rich_rpt_typical-subtyp"/>
</dbReference>
<evidence type="ECO:0000256" key="2">
    <source>
        <dbReference type="ARBA" id="ARBA00005234"/>
    </source>
</evidence>
<keyword evidence="6" id="KW-0597">Phosphoprotein</keyword>
<protein>
    <recommendedName>
        <fullName evidence="3">non-specific serine/threonine protein kinase</fullName>
        <ecNumber evidence="3">2.7.11.1</ecNumber>
    </recommendedName>
</protein>
<dbReference type="InterPro" id="IPR000719">
    <property type="entry name" value="Prot_kinase_dom"/>
</dbReference>
<evidence type="ECO:0000259" key="23">
    <source>
        <dbReference type="PROSITE" id="PS50011"/>
    </source>
</evidence>
<proteinExistence type="inferred from homology"/>
<keyword evidence="13" id="KW-0547">Nucleotide-binding</keyword>
<evidence type="ECO:0000256" key="21">
    <source>
        <dbReference type="ARBA" id="ARBA00047899"/>
    </source>
</evidence>
<comment type="catalytic activity">
    <reaction evidence="21">
        <text>L-threonyl-[protein] + ATP = O-phospho-L-threonyl-[protein] + ADP + H(+)</text>
        <dbReference type="Rhea" id="RHEA:46608"/>
        <dbReference type="Rhea" id="RHEA-COMP:11060"/>
        <dbReference type="Rhea" id="RHEA-COMP:11605"/>
        <dbReference type="ChEBI" id="CHEBI:15378"/>
        <dbReference type="ChEBI" id="CHEBI:30013"/>
        <dbReference type="ChEBI" id="CHEBI:30616"/>
        <dbReference type="ChEBI" id="CHEBI:61977"/>
        <dbReference type="ChEBI" id="CHEBI:456216"/>
        <dbReference type="EC" id="2.7.11.1"/>
    </reaction>
</comment>
<dbReference type="SMART" id="SM00369">
    <property type="entry name" value="LRR_TYP"/>
    <property type="match status" value="8"/>
</dbReference>
<dbReference type="InterPro" id="IPR051809">
    <property type="entry name" value="Plant_receptor-like_S/T_kinase"/>
</dbReference>
<dbReference type="GO" id="GO:0008234">
    <property type="term" value="F:cysteine-type peptidase activity"/>
    <property type="evidence" value="ECO:0007669"/>
    <property type="project" value="InterPro"/>
</dbReference>
<dbReference type="PANTHER" id="PTHR27008:SF585">
    <property type="entry name" value="PROTEIN KINASE DOMAIN-CONTAINING PROTEIN"/>
    <property type="match status" value="1"/>
</dbReference>
<evidence type="ECO:0000256" key="1">
    <source>
        <dbReference type="ARBA" id="ARBA00004162"/>
    </source>
</evidence>
<dbReference type="Gene3D" id="3.80.10.10">
    <property type="entry name" value="Ribonuclease Inhibitor"/>
    <property type="match status" value="4"/>
</dbReference>
<keyword evidence="10" id="KW-0812">Transmembrane</keyword>